<name>X1RX65_9ZZZZ</name>
<accession>X1RX65</accession>
<reference evidence="2" key="1">
    <citation type="journal article" date="2014" name="Front. Microbiol.">
        <title>High frequency of phylogenetically diverse reductive dehalogenase-homologous genes in deep subseafloor sedimentary metagenomes.</title>
        <authorList>
            <person name="Kawai M."/>
            <person name="Futagami T."/>
            <person name="Toyoda A."/>
            <person name="Takaki Y."/>
            <person name="Nishi S."/>
            <person name="Hori S."/>
            <person name="Arai W."/>
            <person name="Tsubouchi T."/>
            <person name="Morono Y."/>
            <person name="Uchiyama I."/>
            <person name="Ito T."/>
            <person name="Fujiyama A."/>
            <person name="Inagaki F."/>
            <person name="Takami H."/>
        </authorList>
    </citation>
    <scope>NUCLEOTIDE SEQUENCE</scope>
    <source>
        <strain evidence="2">Expedition CK06-06</strain>
    </source>
</reference>
<keyword evidence="1" id="KW-0812">Transmembrane</keyword>
<evidence type="ECO:0000313" key="2">
    <source>
        <dbReference type="EMBL" id="GAI60099.1"/>
    </source>
</evidence>
<keyword evidence="1" id="KW-1133">Transmembrane helix</keyword>
<protein>
    <submittedName>
        <fullName evidence="2">Uncharacterized protein</fullName>
    </submittedName>
</protein>
<sequence length="296" mass="32554">MNVSFDHRGLAERVTLYGAIGNWRPFPEYKPPGVWLPPGFDEILHDEVSIDLPESLTFIPCQASVDIPISSDISPGTDYDLYVKIKEYPGVGMPRVENVITITGIPPTFELIQHTTSHFAYIYDGDAEVNIVTFKIDPFTPSAWAAKKFADALESEARKKGARVLETKVYVDTTPLLWTDIRIEVTGTPLGEEVGAVAGRGIAVSIAPWLAIILVCLAIIAVIVVTTLAIKTIVGLFKSKPGLEDVKPAWGKEALILDIQDAEGHWERSPTPIETLEGMSEEELRDCLDQIAEEEV</sequence>
<feature type="non-terminal residue" evidence="2">
    <location>
        <position position="296"/>
    </location>
</feature>
<keyword evidence="1" id="KW-0472">Membrane</keyword>
<gene>
    <name evidence="2" type="ORF">S12H4_09905</name>
</gene>
<dbReference type="AlphaFoldDB" id="X1RX65"/>
<comment type="caution">
    <text evidence="2">The sequence shown here is derived from an EMBL/GenBank/DDBJ whole genome shotgun (WGS) entry which is preliminary data.</text>
</comment>
<dbReference type="EMBL" id="BARW01004119">
    <property type="protein sequence ID" value="GAI60099.1"/>
    <property type="molecule type" value="Genomic_DNA"/>
</dbReference>
<evidence type="ECO:0000256" key="1">
    <source>
        <dbReference type="SAM" id="Phobius"/>
    </source>
</evidence>
<proteinExistence type="predicted"/>
<feature type="transmembrane region" description="Helical" evidence="1">
    <location>
        <begin position="209"/>
        <end position="230"/>
    </location>
</feature>
<organism evidence="2">
    <name type="scientific">marine sediment metagenome</name>
    <dbReference type="NCBI Taxonomy" id="412755"/>
    <lineage>
        <taxon>unclassified sequences</taxon>
        <taxon>metagenomes</taxon>
        <taxon>ecological metagenomes</taxon>
    </lineage>
</organism>